<dbReference type="PROSITE" id="PS51257">
    <property type="entry name" value="PROKAR_LIPOPROTEIN"/>
    <property type="match status" value="1"/>
</dbReference>
<sequence>MRLGWAVALVATVACLAVGGGAFGVADADAPTRAFIEPADGESRLWPYTSKRRSTDGKTLAINVLVRGDTARARQVLTREAAVDWERANVAEPSGDASVPLPGMEDIDVDTGPQGNLSVDGPAIHLTWAATHGALRYTYVDPAGGRARWLEQDFQLHAGTYLGTRQHVRAFGAPDGAWTAVQVHAEWWDWFRLRHTVTSTRGSQELLEEDLADEPGVRVRGRNFSGYGSRGAGGITVVDLLALALPAVALAVGRRTDSLRRRALEVVRTGDDWVGDELRLAAGVGGLYLGVRLAGMALETILPWIHPKLFAAVLYPVVALGVPAMAYRQGSAVGPLRAFGVTVAALLVAFAADFAVVGVGFPGPQLVQHRVGVALAAGLLAAGASARAAGAPGSRRRRIGSALVGIALLAWLVSLAVPLFGL</sequence>
<dbReference type="Proteomes" id="UP000198775">
    <property type="component" value="Unassembled WGS sequence"/>
</dbReference>
<organism evidence="2 3">
    <name type="scientific">Halorientalis persicus</name>
    <dbReference type="NCBI Taxonomy" id="1367881"/>
    <lineage>
        <taxon>Archaea</taxon>
        <taxon>Methanobacteriati</taxon>
        <taxon>Methanobacteriota</taxon>
        <taxon>Stenosarchaea group</taxon>
        <taxon>Halobacteria</taxon>
        <taxon>Halobacteriales</taxon>
        <taxon>Haloarculaceae</taxon>
        <taxon>Halorientalis</taxon>
    </lineage>
</organism>
<dbReference type="RefSeq" id="WP_092656887.1">
    <property type="nucleotide sequence ID" value="NZ_FOCX01000001.1"/>
</dbReference>
<accession>A0A1H8DIW3</accession>
<keyword evidence="3" id="KW-1185">Reference proteome</keyword>
<keyword evidence="1" id="KW-0472">Membrane</keyword>
<feature type="transmembrane region" description="Helical" evidence="1">
    <location>
        <begin position="371"/>
        <end position="390"/>
    </location>
</feature>
<feature type="transmembrane region" description="Helical" evidence="1">
    <location>
        <begin position="339"/>
        <end position="359"/>
    </location>
</feature>
<feature type="transmembrane region" description="Helical" evidence="1">
    <location>
        <begin position="232"/>
        <end position="252"/>
    </location>
</feature>
<reference evidence="3" key="1">
    <citation type="submission" date="2016-10" db="EMBL/GenBank/DDBJ databases">
        <authorList>
            <person name="Varghese N."/>
            <person name="Submissions S."/>
        </authorList>
    </citation>
    <scope>NUCLEOTIDE SEQUENCE [LARGE SCALE GENOMIC DNA]</scope>
    <source>
        <strain evidence="3">IBRC-M 10043</strain>
    </source>
</reference>
<dbReference type="EMBL" id="FOCX01000001">
    <property type="protein sequence ID" value="SEN07282.1"/>
    <property type="molecule type" value="Genomic_DNA"/>
</dbReference>
<dbReference type="OrthoDB" id="343201at2157"/>
<feature type="transmembrane region" description="Helical" evidence="1">
    <location>
        <begin position="309"/>
        <end position="327"/>
    </location>
</feature>
<evidence type="ECO:0000313" key="3">
    <source>
        <dbReference type="Proteomes" id="UP000198775"/>
    </source>
</evidence>
<gene>
    <name evidence="2" type="ORF">SAMN05216388_1001299</name>
</gene>
<dbReference type="AlphaFoldDB" id="A0A1H8DIW3"/>
<feature type="transmembrane region" description="Helical" evidence="1">
    <location>
        <begin position="402"/>
        <end position="421"/>
    </location>
</feature>
<name>A0A1H8DIW3_9EURY</name>
<proteinExistence type="predicted"/>
<keyword evidence="1" id="KW-1133">Transmembrane helix</keyword>
<evidence type="ECO:0000313" key="2">
    <source>
        <dbReference type="EMBL" id="SEN07282.1"/>
    </source>
</evidence>
<evidence type="ECO:0000256" key="1">
    <source>
        <dbReference type="SAM" id="Phobius"/>
    </source>
</evidence>
<protein>
    <submittedName>
        <fullName evidence="2">Uncharacterized protein</fullName>
    </submittedName>
</protein>
<keyword evidence="1" id="KW-0812">Transmembrane</keyword>